<organism evidence="4 5">
    <name type="scientific">Desulfovibrio ferrophilus</name>
    <dbReference type="NCBI Taxonomy" id="241368"/>
    <lineage>
        <taxon>Bacteria</taxon>
        <taxon>Pseudomonadati</taxon>
        <taxon>Thermodesulfobacteriota</taxon>
        <taxon>Desulfovibrionia</taxon>
        <taxon>Desulfovibrionales</taxon>
        <taxon>Desulfovibrionaceae</taxon>
        <taxon>Desulfovibrio</taxon>
    </lineage>
</organism>
<feature type="domain" description="Response regulatory" evidence="3">
    <location>
        <begin position="2"/>
        <end position="126"/>
    </location>
</feature>
<dbReference type="Proteomes" id="UP000269883">
    <property type="component" value="Chromosome"/>
</dbReference>
<keyword evidence="5" id="KW-1185">Reference proteome</keyword>
<dbReference type="SUPFAM" id="SSF52172">
    <property type="entry name" value="CheY-like"/>
    <property type="match status" value="1"/>
</dbReference>
<dbReference type="InterPro" id="IPR001789">
    <property type="entry name" value="Sig_transdc_resp-reg_receiver"/>
</dbReference>
<sequence length="128" mass="13654">MSILIVDDTKSIRSLIEFFLQTQGYGPILHAESGEQALEILGGDSQDAESQEIELIFLDVIMPGMGGLAACKSIKQDARLANTPIVMITSDLTPQTIEAVFEAGANEIVPKPLDKATLLAKVAAVLND</sequence>
<dbReference type="SMART" id="SM00448">
    <property type="entry name" value="REC"/>
    <property type="match status" value="1"/>
</dbReference>
<evidence type="ECO:0000259" key="3">
    <source>
        <dbReference type="PROSITE" id="PS50110"/>
    </source>
</evidence>
<evidence type="ECO:0000313" key="5">
    <source>
        <dbReference type="Proteomes" id="UP000269883"/>
    </source>
</evidence>
<dbReference type="CDD" id="cd17546">
    <property type="entry name" value="REC_hyHK_CKI1_RcsC-like"/>
    <property type="match status" value="1"/>
</dbReference>
<evidence type="ECO:0000313" key="4">
    <source>
        <dbReference type="EMBL" id="BBD08533.1"/>
    </source>
</evidence>
<dbReference type="KEGG" id="dfl:DFE_1807"/>
<dbReference type="InterPro" id="IPR011006">
    <property type="entry name" value="CheY-like_superfamily"/>
</dbReference>
<dbReference type="GO" id="GO:0000160">
    <property type="term" value="P:phosphorelay signal transduction system"/>
    <property type="evidence" value="ECO:0007669"/>
    <property type="project" value="InterPro"/>
</dbReference>
<dbReference type="AlphaFoldDB" id="A0A2Z6AZB9"/>
<dbReference type="InterPro" id="IPR050595">
    <property type="entry name" value="Bact_response_regulator"/>
</dbReference>
<feature type="modified residue" description="4-aspartylphosphate" evidence="2">
    <location>
        <position position="59"/>
    </location>
</feature>
<dbReference type="Pfam" id="PF00072">
    <property type="entry name" value="Response_reg"/>
    <property type="match status" value="1"/>
</dbReference>
<evidence type="ECO:0000256" key="2">
    <source>
        <dbReference type="PROSITE-ProRule" id="PRU00169"/>
    </source>
</evidence>
<reference evidence="4 5" key="1">
    <citation type="journal article" date="2018" name="Sci. Adv.">
        <title>Multi-heme cytochromes provide a pathway for survival in energy-limited environments.</title>
        <authorList>
            <person name="Deng X."/>
            <person name="Dohmae N."/>
            <person name="Nealson K.H."/>
            <person name="Hashimoto K."/>
            <person name="Okamoto A."/>
        </authorList>
    </citation>
    <scope>NUCLEOTIDE SEQUENCE [LARGE SCALE GENOMIC DNA]</scope>
    <source>
        <strain evidence="4 5">IS5</strain>
    </source>
</reference>
<name>A0A2Z6AZB9_9BACT</name>
<dbReference type="PANTHER" id="PTHR44591">
    <property type="entry name" value="STRESS RESPONSE REGULATOR PROTEIN 1"/>
    <property type="match status" value="1"/>
</dbReference>
<gene>
    <name evidence="4" type="ORF">DFE_1807</name>
</gene>
<dbReference type="RefSeq" id="WP_126378703.1">
    <property type="nucleotide sequence ID" value="NZ_AP017378.1"/>
</dbReference>
<keyword evidence="1 2" id="KW-0597">Phosphoprotein</keyword>
<evidence type="ECO:0000256" key="1">
    <source>
        <dbReference type="ARBA" id="ARBA00022553"/>
    </source>
</evidence>
<dbReference type="OrthoDB" id="9816343at2"/>
<accession>A0A2Z6AZB9</accession>
<dbReference type="PROSITE" id="PS50110">
    <property type="entry name" value="RESPONSE_REGULATORY"/>
    <property type="match status" value="1"/>
</dbReference>
<dbReference type="EMBL" id="AP017378">
    <property type="protein sequence ID" value="BBD08533.1"/>
    <property type="molecule type" value="Genomic_DNA"/>
</dbReference>
<protein>
    <recommendedName>
        <fullName evidence="3">Response regulatory domain-containing protein</fullName>
    </recommendedName>
</protein>
<dbReference type="Gene3D" id="3.40.50.2300">
    <property type="match status" value="1"/>
</dbReference>
<dbReference type="PANTHER" id="PTHR44591:SF3">
    <property type="entry name" value="RESPONSE REGULATORY DOMAIN-CONTAINING PROTEIN"/>
    <property type="match status" value="1"/>
</dbReference>
<proteinExistence type="predicted"/>